<proteinExistence type="predicted"/>
<feature type="domain" description="YdhG-like" evidence="1">
    <location>
        <begin position="8"/>
        <end position="104"/>
    </location>
</feature>
<dbReference type="InterPro" id="IPR014922">
    <property type="entry name" value="YdhG-like"/>
</dbReference>
<evidence type="ECO:0000259" key="1">
    <source>
        <dbReference type="Pfam" id="PF08818"/>
    </source>
</evidence>
<dbReference type="Pfam" id="PF08818">
    <property type="entry name" value="DUF1801"/>
    <property type="match status" value="1"/>
</dbReference>
<dbReference type="Pfam" id="PF13376">
    <property type="entry name" value="OmdA"/>
    <property type="match status" value="1"/>
</dbReference>
<dbReference type="RefSeq" id="WP_189580100.1">
    <property type="nucleotide sequence ID" value="NZ_BMYF01000007.1"/>
</dbReference>
<reference evidence="2" key="2">
    <citation type="submission" date="2020-09" db="EMBL/GenBank/DDBJ databases">
        <authorList>
            <person name="Sun Q."/>
            <person name="Kim S."/>
        </authorList>
    </citation>
    <scope>NUCLEOTIDE SEQUENCE</scope>
    <source>
        <strain evidence="2">KCTC 23224</strain>
    </source>
</reference>
<reference evidence="2" key="1">
    <citation type="journal article" date="2014" name="Int. J. Syst. Evol. Microbiol.">
        <title>Complete genome sequence of Corynebacterium casei LMG S-19264T (=DSM 44701T), isolated from a smear-ripened cheese.</title>
        <authorList>
            <consortium name="US DOE Joint Genome Institute (JGI-PGF)"/>
            <person name="Walter F."/>
            <person name="Albersmeier A."/>
            <person name="Kalinowski J."/>
            <person name="Ruckert C."/>
        </authorList>
    </citation>
    <scope>NUCLEOTIDE SEQUENCE</scope>
    <source>
        <strain evidence="2">KCTC 23224</strain>
    </source>
</reference>
<dbReference type="Proteomes" id="UP000642809">
    <property type="component" value="Unassembled WGS sequence"/>
</dbReference>
<keyword evidence="3" id="KW-1185">Reference proteome</keyword>
<sequence>MKSAANDWTEELSALQGLLDETELTPLIKWGIPVYCHEGQHVVGLAGFKNFVCLWFYQGVFLSDPDRVLLNAQEGKTKALRQWRFTESSEINPEQIRSYVAEAISHAKEGKKLAPVPAGEIIVPEILEKAFQSSQEFQSAFDQLTPGKQREYIEYLNQAKRDATKQSRLEKITPMILEGKGLNDKYK</sequence>
<dbReference type="AlphaFoldDB" id="A0A8J3CY81"/>
<evidence type="ECO:0000313" key="3">
    <source>
        <dbReference type="Proteomes" id="UP000642809"/>
    </source>
</evidence>
<dbReference type="EMBL" id="BMYF01000007">
    <property type="protein sequence ID" value="GHB34458.1"/>
    <property type="molecule type" value="Genomic_DNA"/>
</dbReference>
<dbReference type="Gene3D" id="3.90.1150.200">
    <property type="match status" value="1"/>
</dbReference>
<name>A0A8J3CY81_9BACT</name>
<dbReference type="InterPro" id="IPR016786">
    <property type="entry name" value="YdeI_bac"/>
</dbReference>
<comment type="caution">
    <text evidence="2">The sequence shown here is derived from an EMBL/GenBank/DDBJ whole genome shotgun (WGS) entry which is preliminary data.</text>
</comment>
<organism evidence="2 3">
    <name type="scientific">Mongoliitalea lutea</name>
    <dbReference type="NCBI Taxonomy" id="849756"/>
    <lineage>
        <taxon>Bacteria</taxon>
        <taxon>Pseudomonadati</taxon>
        <taxon>Bacteroidota</taxon>
        <taxon>Cytophagia</taxon>
        <taxon>Cytophagales</taxon>
        <taxon>Cyclobacteriaceae</taxon>
        <taxon>Mongoliitalea</taxon>
    </lineage>
</organism>
<accession>A0A8J3CY81</accession>
<protein>
    <recommendedName>
        <fullName evidence="1">YdhG-like domain-containing protein</fullName>
    </recommendedName>
</protein>
<gene>
    <name evidence="2" type="ORF">GCM10008106_14770</name>
</gene>
<evidence type="ECO:0000313" key="2">
    <source>
        <dbReference type="EMBL" id="GHB34458.1"/>
    </source>
</evidence>
<dbReference type="SUPFAM" id="SSF159888">
    <property type="entry name" value="YdhG-like"/>
    <property type="match status" value="1"/>
</dbReference>
<dbReference type="PIRSF" id="PIRSF021308">
    <property type="entry name" value="UCP021308"/>
    <property type="match status" value="1"/>
</dbReference>